<reference evidence="7 8" key="1">
    <citation type="journal article" date="2015" name="Nature">
        <title>rRNA introns, odd ribosomes, and small enigmatic genomes across a large radiation of phyla.</title>
        <authorList>
            <person name="Brown C.T."/>
            <person name="Hug L.A."/>
            <person name="Thomas B.C."/>
            <person name="Sharon I."/>
            <person name="Castelle C.J."/>
            <person name="Singh A."/>
            <person name="Wilkins M.J."/>
            <person name="Williams K.H."/>
            <person name="Banfield J.F."/>
        </authorList>
    </citation>
    <scope>NUCLEOTIDE SEQUENCE [LARGE SCALE GENOMIC DNA]</scope>
</reference>
<evidence type="ECO:0000256" key="3">
    <source>
        <dbReference type="ARBA" id="ARBA00022884"/>
    </source>
</evidence>
<comment type="caution">
    <text evidence="7">The sequence shown here is derived from an EMBL/GenBank/DDBJ whole genome shotgun (WGS) entry which is preliminary data.</text>
</comment>
<dbReference type="PANTHER" id="PTHR11759">
    <property type="entry name" value="40S RIBOSOMAL PROTEIN S14/30S RIBOSOMAL PROTEIN S11"/>
    <property type="match status" value="1"/>
</dbReference>
<keyword evidence="4 6" id="KW-0689">Ribosomal protein</keyword>
<comment type="subunit">
    <text evidence="6">Part of the 30S ribosomal subunit. Interacts with proteins S7 and S18. Binds to IF-3.</text>
</comment>
<dbReference type="Proteomes" id="UP000034508">
    <property type="component" value="Unassembled WGS sequence"/>
</dbReference>
<sequence length="127" mass="13652">MAKQIKKKKTIRKVQKAIIFIQSSFNNSIITVTDDNGNVLSWASAGSAGFKGTKKTTPYAAQTAVRNALDKAKAYEISEAQVRISGVGSGREAAARALNGQGIKITQIKDITPIPHNGTRAKKARRI</sequence>
<evidence type="ECO:0000256" key="2">
    <source>
        <dbReference type="ARBA" id="ARBA00022730"/>
    </source>
</evidence>
<gene>
    <name evidence="6" type="primary">rpsK</name>
    <name evidence="7" type="ORF">US31_C0007G0037</name>
</gene>
<evidence type="ECO:0000256" key="1">
    <source>
        <dbReference type="ARBA" id="ARBA00006194"/>
    </source>
</evidence>
<dbReference type="Gene3D" id="3.30.420.80">
    <property type="entry name" value="Ribosomal protein S11"/>
    <property type="match status" value="1"/>
</dbReference>
<dbReference type="GO" id="GO:0019843">
    <property type="term" value="F:rRNA binding"/>
    <property type="evidence" value="ECO:0007669"/>
    <property type="project" value="UniProtKB-UniRule"/>
</dbReference>
<evidence type="ECO:0000256" key="6">
    <source>
        <dbReference type="HAMAP-Rule" id="MF_01310"/>
    </source>
</evidence>
<comment type="function">
    <text evidence="6">Located on the platform of the 30S subunit, it bridges several disparate RNA helices of the 16S rRNA. Forms part of the Shine-Dalgarno cleft in the 70S ribosome.</text>
</comment>
<dbReference type="GO" id="GO:0006412">
    <property type="term" value="P:translation"/>
    <property type="evidence" value="ECO:0007669"/>
    <property type="project" value="UniProtKB-UniRule"/>
</dbReference>
<dbReference type="GO" id="GO:1990904">
    <property type="term" value="C:ribonucleoprotein complex"/>
    <property type="evidence" value="ECO:0007669"/>
    <property type="project" value="UniProtKB-KW"/>
</dbReference>
<keyword evidence="5 6" id="KW-0687">Ribonucleoprotein</keyword>
<dbReference type="PIRSF" id="PIRSF002131">
    <property type="entry name" value="Ribosomal_S11"/>
    <property type="match status" value="1"/>
</dbReference>
<dbReference type="Pfam" id="PF00411">
    <property type="entry name" value="Ribosomal_S11"/>
    <property type="match status" value="1"/>
</dbReference>
<dbReference type="EMBL" id="LBSM01000007">
    <property type="protein sequence ID" value="KKQ18231.1"/>
    <property type="molecule type" value="Genomic_DNA"/>
</dbReference>
<keyword evidence="2 6" id="KW-0699">rRNA-binding</keyword>
<organism evidence="7 8">
    <name type="scientific">Berkelbacteria bacterium GW2011_GWA1_36_9</name>
    <dbReference type="NCBI Taxonomy" id="1618331"/>
    <lineage>
        <taxon>Bacteria</taxon>
        <taxon>Candidatus Berkelbacteria</taxon>
    </lineage>
</organism>
<name>A0A0G0IQF1_9BACT</name>
<evidence type="ECO:0000256" key="5">
    <source>
        <dbReference type="ARBA" id="ARBA00023274"/>
    </source>
</evidence>
<dbReference type="GO" id="GO:0003735">
    <property type="term" value="F:structural constituent of ribosome"/>
    <property type="evidence" value="ECO:0007669"/>
    <property type="project" value="InterPro"/>
</dbReference>
<dbReference type="NCBIfam" id="NF003698">
    <property type="entry name" value="PRK05309.1"/>
    <property type="match status" value="1"/>
</dbReference>
<dbReference type="NCBIfam" id="TIGR03632">
    <property type="entry name" value="uS11_bact"/>
    <property type="match status" value="1"/>
</dbReference>
<dbReference type="SUPFAM" id="SSF53137">
    <property type="entry name" value="Translational machinery components"/>
    <property type="match status" value="1"/>
</dbReference>
<dbReference type="HAMAP" id="MF_01310">
    <property type="entry name" value="Ribosomal_uS11"/>
    <property type="match status" value="1"/>
</dbReference>
<evidence type="ECO:0000256" key="4">
    <source>
        <dbReference type="ARBA" id="ARBA00022980"/>
    </source>
</evidence>
<dbReference type="InterPro" id="IPR001971">
    <property type="entry name" value="Ribosomal_uS11"/>
</dbReference>
<dbReference type="PATRIC" id="fig|1618331.3.peg.515"/>
<dbReference type="InterPro" id="IPR019981">
    <property type="entry name" value="Ribosomal_uS11_bac-type"/>
</dbReference>
<evidence type="ECO:0000313" key="8">
    <source>
        <dbReference type="Proteomes" id="UP000034508"/>
    </source>
</evidence>
<comment type="similarity">
    <text evidence="1 6">Belongs to the universal ribosomal protein uS11 family.</text>
</comment>
<accession>A0A0G0IQF1</accession>
<dbReference type="InterPro" id="IPR036967">
    <property type="entry name" value="Ribosomal_uS11_sf"/>
</dbReference>
<dbReference type="GO" id="GO:0005840">
    <property type="term" value="C:ribosome"/>
    <property type="evidence" value="ECO:0007669"/>
    <property type="project" value="UniProtKB-KW"/>
</dbReference>
<keyword evidence="3 6" id="KW-0694">RNA-binding</keyword>
<proteinExistence type="inferred from homology"/>
<protein>
    <recommendedName>
        <fullName evidence="6">Small ribosomal subunit protein uS11</fullName>
    </recommendedName>
</protein>
<dbReference type="AlphaFoldDB" id="A0A0G0IQF1"/>
<evidence type="ECO:0000313" key="7">
    <source>
        <dbReference type="EMBL" id="KKQ18231.1"/>
    </source>
</evidence>